<dbReference type="GO" id="GO:0006952">
    <property type="term" value="P:defense response"/>
    <property type="evidence" value="ECO:0007669"/>
    <property type="project" value="InterPro"/>
</dbReference>
<name>A0AAV8SSA7_9ROSI</name>
<gene>
    <name evidence="2" type="ORF">K2173_018938</name>
</gene>
<feature type="chain" id="PRO_5043496690" description="Transmembrane protein" evidence="1">
    <location>
        <begin position="28"/>
        <end position="74"/>
    </location>
</feature>
<dbReference type="Proteomes" id="UP001159364">
    <property type="component" value="Linkage Group LG09"/>
</dbReference>
<accession>A0AAV8SSA7</accession>
<keyword evidence="1" id="KW-0732">Signal</keyword>
<dbReference type="PANTHER" id="PTHR37245">
    <property type="entry name" value="PAMP-INDUCED SECRETED PEPTIDE 1"/>
    <property type="match status" value="1"/>
</dbReference>
<evidence type="ECO:0000256" key="1">
    <source>
        <dbReference type="SAM" id="SignalP"/>
    </source>
</evidence>
<dbReference type="PANTHER" id="PTHR37245:SF4">
    <property type="entry name" value="PAMP-INDUCED SECRETED PEPTIDE 1"/>
    <property type="match status" value="1"/>
</dbReference>
<keyword evidence="3" id="KW-1185">Reference proteome</keyword>
<comment type="caution">
    <text evidence="2">The sequence shown here is derived from an EMBL/GenBank/DDBJ whole genome shotgun (WGS) entry which is preliminary data.</text>
</comment>
<protein>
    <recommendedName>
        <fullName evidence="4">Transmembrane protein</fullName>
    </recommendedName>
</protein>
<dbReference type="AlphaFoldDB" id="A0AAV8SSA7"/>
<dbReference type="EMBL" id="JAIWQS010000009">
    <property type="protein sequence ID" value="KAJ8755140.1"/>
    <property type="molecule type" value="Genomic_DNA"/>
</dbReference>
<evidence type="ECO:0000313" key="2">
    <source>
        <dbReference type="EMBL" id="KAJ8755140.1"/>
    </source>
</evidence>
<dbReference type="InterPro" id="IPR040273">
    <property type="entry name" value="PIP1"/>
</dbReference>
<proteinExistence type="predicted"/>
<organism evidence="2 3">
    <name type="scientific">Erythroxylum novogranatense</name>
    <dbReference type="NCBI Taxonomy" id="1862640"/>
    <lineage>
        <taxon>Eukaryota</taxon>
        <taxon>Viridiplantae</taxon>
        <taxon>Streptophyta</taxon>
        <taxon>Embryophyta</taxon>
        <taxon>Tracheophyta</taxon>
        <taxon>Spermatophyta</taxon>
        <taxon>Magnoliopsida</taxon>
        <taxon>eudicotyledons</taxon>
        <taxon>Gunneridae</taxon>
        <taxon>Pentapetalae</taxon>
        <taxon>rosids</taxon>
        <taxon>fabids</taxon>
        <taxon>Malpighiales</taxon>
        <taxon>Erythroxylaceae</taxon>
        <taxon>Erythroxylum</taxon>
    </lineage>
</organism>
<evidence type="ECO:0000313" key="3">
    <source>
        <dbReference type="Proteomes" id="UP001159364"/>
    </source>
</evidence>
<feature type="signal peptide" evidence="1">
    <location>
        <begin position="1"/>
        <end position="27"/>
    </location>
</feature>
<evidence type="ECO:0008006" key="4">
    <source>
        <dbReference type="Google" id="ProtNLM"/>
    </source>
</evidence>
<reference evidence="2 3" key="1">
    <citation type="submission" date="2021-09" db="EMBL/GenBank/DDBJ databases">
        <title>Genomic insights and catalytic innovation underlie evolution of tropane alkaloids biosynthesis.</title>
        <authorList>
            <person name="Wang Y.-J."/>
            <person name="Tian T."/>
            <person name="Huang J.-P."/>
            <person name="Huang S.-X."/>
        </authorList>
    </citation>
    <scope>NUCLEOTIDE SEQUENCE [LARGE SCALE GENOMIC DNA]</scope>
    <source>
        <strain evidence="2">KIB-2018</strain>
        <tissue evidence="2">Leaf</tissue>
    </source>
</reference>
<sequence>MVSQKTAILLIIFVLSLAMLSQVKVEAARLLTEDFASSNHLETYSSVVLENAKRRVSIWLQLLASGPSPRGSGH</sequence>